<accession>A0A318TU66</accession>
<evidence type="ECO:0000256" key="2">
    <source>
        <dbReference type="ARBA" id="ARBA00023125"/>
    </source>
</evidence>
<feature type="domain" description="HTH araC/xylS-type" evidence="4">
    <location>
        <begin position="8"/>
        <end position="104"/>
    </location>
</feature>
<dbReference type="InterPro" id="IPR009057">
    <property type="entry name" value="Homeodomain-like_sf"/>
</dbReference>
<evidence type="ECO:0000313" key="6">
    <source>
        <dbReference type="Proteomes" id="UP000247416"/>
    </source>
</evidence>
<dbReference type="GO" id="GO:0043565">
    <property type="term" value="F:sequence-specific DNA binding"/>
    <property type="evidence" value="ECO:0007669"/>
    <property type="project" value="InterPro"/>
</dbReference>
<keyword evidence="2 5" id="KW-0238">DNA-binding</keyword>
<dbReference type="AlphaFoldDB" id="A0A318TU66"/>
<organism evidence="5 6">
    <name type="scientific">Ureibacillus chungkukjangi</name>
    <dbReference type="NCBI Taxonomy" id="1202712"/>
    <lineage>
        <taxon>Bacteria</taxon>
        <taxon>Bacillati</taxon>
        <taxon>Bacillota</taxon>
        <taxon>Bacilli</taxon>
        <taxon>Bacillales</taxon>
        <taxon>Caryophanaceae</taxon>
        <taxon>Ureibacillus</taxon>
    </lineage>
</organism>
<reference evidence="5 6" key="1">
    <citation type="submission" date="2018-06" db="EMBL/GenBank/DDBJ databases">
        <title>Genomic Encyclopedia of Archaeal and Bacterial Type Strains, Phase II (KMG-II): from individual species to whole genera.</title>
        <authorList>
            <person name="Goeker M."/>
        </authorList>
    </citation>
    <scope>NUCLEOTIDE SEQUENCE [LARGE SCALE GENOMIC DNA]</scope>
    <source>
        <strain evidence="5 6">KACC 16626</strain>
    </source>
</reference>
<keyword evidence="3" id="KW-0804">Transcription</keyword>
<protein>
    <submittedName>
        <fullName evidence="5">AraC-like DNA-binding protein</fullName>
    </submittedName>
</protein>
<evidence type="ECO:0000256" key="1">
    <source>
        <dbReference type="ARBA" id="ARBA00023015"/>
    </source>
</evidence>
<dbReference type="PANTHER" id="PTHR47504">
    <property type="entry name" value="RIGHT ORIGIN-BINDING PROTEIN"/>
    <property type="match status" value="1"/>
</dbReference>
<dbReference type="Gene3D" id="1.10.10.60">
    <property type="entry name" value="Homeodomain-like"/>
    <property type="match status" value="2"/>
</dbReference>
<dbReference type="Proteomes" id="UP000247416">
    <property type="component" value="Unassembled WGS sequence"/>
</dbReference>
<dbReference type="PROSITE" id="PS01124">
    <property type="entry name" value="HTH_ARAC_FAMILY_2"/>
    <property type="match status" value="1"/>
</dbReference>
<name>A0A318TU66_9BACL</name>
<evidence type="ECO:0000256" key="3">
    <source>
        <dbReference type="ARBA" id="ARBA00023163"/>
    </source>
</evidence>
<dbReference type="InterPro" id="IPR018060">
    <property type="entry name" value="HTH_AraC"/>
</dbReference>
<dbReference type="InterPro" id="IPR018062">
    <property type="entry name" value="HTH_AraC-typ_CS"/>
</dbReference>
<dbReference type="OrthoDB" id="8365150at2"/>
<dbReference type="PANTHER" id="PTHR47504:SF6">
    <property type="entry name" value="ARAC-FAMILY TRANSCRIPTIONAL REGULATOR"/>
    <property type="match status" value="1"/>
</dbReference>
<evidence type="ECO:0000259" key="4">
    <source>
        <dbReference type="PROSITE" id="PS01124"/>
    </source>
</evidence>
<keyword evidence="1" id="KW-0805">Transcription regulation</keyword>
<dbReference type="SMART" id="SM00342">
    <property type="entry name" value="HTH_ARAC"/>
    <property type="match status" value="1"/>
</dbReference>
<dbReference type="EMBL" id="QJTJ01000005">
    <property type="protein sequence ID" value="PYF07397.1"/>
    <property type="molecule type" value="Genomic_DNA"/>
</dbReference>
<dbReference type="Pfam" id="PF12833">
    <property type="entry name" value="HTH_18"/>
    <property type="match status" value="1"/>
</dbReference>
<dbReference type="GO" id="GO:0003700">
    <property type="term" value="F:DNA-binding transcription factor activity"/>
    <property type="evidence" value="ECO:0007669"/>
    <property type="project" value="InterPro"/>
</dbReference>
<dbReference type="Gene3D" id="2.60.120.260">
    <property type="entry name" value="Galactose-binding domain-like"/>
    <property type="match status" value="1"/>
</dbReference>
<keyword evidence="6" id="KW-1185">Reference proteome</keyword>
<sequence>MNYSNLTQQAISFIENHLLDNLHGLPKAVGYSKFHLLRIFKKETGLTVGEYVRVRRLAKAATLLIKTNESIISIAFSLQFQSQEAFSRAFKEVYSLPPGQFRKLMREIQMMKEEKEMSIKEDVKGWSLSGSNPEAYEMAVDPVIFHTGAKSGVLYSIKKVNDQQFATMMQGFQAKQYQGKRLKLSCFLKTDDVTKASAWMRIDNSSGDSIAFDNMHNRSITGTSDWNHYTIVLDVPEESTSIHFGVLLIGKGKVWADNFQFTVVDEKTPTTTHSGHELLPEEPINLTFE</sequence>
<gene>
    <name evidence="5" type="ORF">BJ095_105188</name>
</gene>
<dbReference type="RefSeq" id="WP_107933475.1">
    <property type="nucleotide sequence ID" value="NZ_CP085009.1"/>
</dbReference>
<comment type="caution">
    <text evidence="5">The sequence shown here is derived from an EMBL/GenBank/DDBJ whole genome shotgun (WGS) entry which is preliminary data.</text>
</comment>
<dbReference type="InterPro" id="IPR050959">
    <property type="entry name" value="MarA-like"/>
</dbReference>
<dbReference type="SUPFAM" id="SSF46689">
    <property type="entry name" value="Homeodomain-like"/>
    <property type="match status" value="2"/>
</dbReference>
<evidence type="ECO:0000313" key="5">
    <source>
        <dbReference type="EMBL" id="PYF07397.1"/>
    </source>
</evidence>
<proteinExistence type="predicted"/>
<dbReference type="PROSITE" id="PS00041">
    <property type="entry name" value="HTH_ARAC_FAMILY_1"/>
    <property type="match status" value="1"/>
</dbReference>